<dbReference type="PROSITE" id="PS50896">
    <property type="entry name" value="LISH"/>
    <property type="match status" value="1"/>
</dbReference>
<dbReference type="GO" id="GO:0043161">
    <property type="term" value="P:proteasome-mediated ubiquitin-dependent protein catabolic process"/>
    <property type="evidence" value="ECO:0007669"/>
    <property type="project" value="TreeGrafter"/>
</dbReference>
<dbReference type="SUPFAM" id="SSF109925">
    <property type="entry name" value="Lissencephaly-1 protein (Lis-1, PAF-AH alpha) N-terminal domain"/>
    <property type="match status" value="1"/>
</dbReference>
<dbReference type="GO" id="GO:0070840">
    <property type="term" value="F:dynein complex binding"/>
    <property type="evidence" value="ECO:0007669"/>
    <property type="project" value="UniProtKB-UniRule"/>
</dbReference>
<dbReference type="Proteomes" id="UP000054097">
    <property type="component" value="Unassembled WGS sequence"/>
</dbReference>
<feature type="repeat" description="WD" evidence="12">
    <location>
        <begin position="229"/>
        <end position="270"/>
    </location>
</feature>
<comment type="domain">
    <text evidence="11">Dimerization mediated by the LisH domain may be required to activate dynein.</text>
</comment>
<sequence>MSLLSSRQKDDLHKAMLDYLHANNFHQAYDAFKEETGLNPDPNAQYTGLLEKKWTSVIRLQKKILDLETRNAALQEEATMSPAQRSTSQVDWIPRAPPKHIMSGHRASITRVAFHPVFSLLASSSEDTTIKIWDWETGEFERTLKGHTKSVSDVDFDSKGNFLVSCSLDLTLKLWDCNNDFKNIRTLYGHDHSVSSARFLPGDDFIISASRDKTIRVWEVSTGYCVKTFTGHTGWVRYVVPSDDGRLLASACDDHTSRIWDAQTGETKAELRGHDMSVESITFVPVASHKALSELVDLGGAERLKTVGSFAVSTSRDKTIMLWDANSGQHLKTFPGHDDWVRCVVFHPNGKHMISVADDKTMKIWELNTGRCVKTVDAHERFVTCVAWARATVKVGPNVNGAGDKSQVEERRVNVLATGSVDQLIKIWAPWQG</sequence>
<evidence type="ECO:0000259" key="13">
    <source>
        <dbReference type="Pfam" id="PF24951"/>
    </source>
</evidence>
<evidence type="ECO:0000256" key="5">
    <source>
        <dbReference type="ARBA" id="ARBA00022701"/>
    </source>
</evidence>
<dbReference type="PROSITE" id="PS00678">
    <property type="entry name" value="WD_REPEATS_1"/>
    <property type="match status" value="3"/>
</dbReference>
<dbReference type="InterPro" id="IPR001680">
    <property type="entry name" value="WD40_rpt"/>
</dbReference>
<evidence type="ECO:0000256" key="10">
    <source>
        <dbReference type="ARBA" id="ARBA00023306"/>
    </source>
</evidence>
<protein>
    <recommendedName>
        <fullName evidence="11">Nuclear distribution protein PAC1</fullName>
    </recommendedName>
    <alternativeName>
        <fullName evidence="11">Lissencephaly-1 homolog</fullName>
        <shortName evidence="11">LIS-1</shortName>
    </alternativeName>
    <alternativeName>
        <fullName evidence="11">nudF homolog</fullName>
    </alternativeName>
</protein>
<dbReference type="InterPro" id="IPR017252">
    <property type="entry name" value="Dynein_regulator_LIS1"/>
</dbReference>
<keyword evidence="8 11" id="KW-0175">Coiled coil</keyword>
<evidence type="ECO:0000256" key="2">
    <source>
        <dbReference type="ARBA" id="ARBA00022490"/>
    </source>
</evidence>
<dbReference type="EMBL" id="KN824302">
    <property type="protein sequence ID" value="KIM26970.1"/>
    <property type="molecule type" value="Genomic_DNA"/>
</dbReference>
<evidence type="ECO:0000313" key="15">
    <source>
        <dbReference type="Proteomes" id="UP000054097"/>
    </source>
</evidence>
<keyword evidence="5 11" id="KW-0493">Microtubule</keyword>
<keyword evidence="3 12" id="KW-0853">WD repeat</keyword>
<keyword evidence="7 11" id="KW-0498">Mitosis</keyword>
<dbReference type="GO" id="GO:0005737">
    <property type="term" value="C:cytoplasm"/>
    <property type="evidence" value="ECO:0007669"/>
    <property type="project" value="UniProtKB-UniRule"/>
</dbReference>
<dbReference type="GO" id="GO:0005875">
    <property type="term" value="C:microtubule associated complex"/>
    <property type="evidence" value="ECO:0007669"/>
    <property type="project" value="UniProtKB-UniRule"/>
</dbReference>
<dbReference type="Gene3D" id="1.20.960.30">
    <property type="match status" value="1"/>
</dbReference>
<evidence type="ECO:0000313" key="14">
    <source>
        <dbReference type="EMBL" id="KIM26970.1"/>
    </source>
</evidence>
<dbReference type="GO" id="GO:0007154">
    <property type="term" value="P:cell communication"/>
    <property type="evidence" value="ECO:0007669"/>
    <property type="project" value="UniProtKB-ARBA"/>
</dbReference>
<dbReference type="PANTHER" id="PTHR19849">
    <property type="entry name" value="PHOSPHOLIPASE A-2-ACTIVATING PROTEIN"/>
    <property type="match status" value="1"/>
</dbReference>
<dbReference type="FunFam" id="1.20.960.30:FF:000002">
    <property type="entry name" value="Platelet-activating factor acetylhydrolase ib"/>
    <property type="match status" value="1"/>
</dbReference>
<dbReference type="PRINTS" id="PR00320">
    <property type="entry name" value="GPROTEINBRPT"/>
</dbReference>
<dbReference type="GO" id="GO:0000132">
    <property type="term" value="P:establishment of mitotic spindle orientation"/>
    <property type="evidence" value="ECO:0007669"/>
    <property type="project" value="UniProtKB-UniRule"/>
</dbReference>
<dbReference type="Pfam" id="PF00400">
    <property type="entry name" value="WD40"/>
    <property type="match status" value="6"/>
</dbReference>
<evidence type="ECO:0000256" key="1">
    <source>
        <dbReference type="ARBA" id="ARBA00022448"/>
    </source>
</evidence>
<accession>A0A0C3AQZ9</accession>
<evidence type="ECO:0000256" key="7">
    <source>
        <dbReference type="ARBA" id="ARBA00022776"/>
    </source>
</evidence>
<reference evidence="14 15" key="1">
    <citation type="submission" date="2014-04" db="EMBL/GenBank/DDBJ databases">
        <authorList>
            <consortium name="DOE Joint Genome Institute"/>
            <person name="Kuo A."/>
            <person name="Zuccaro A."/>
            <person name="Kohler A."/>
            <person name="Nagy L.G."/>
            <person name="Floudas D."/>
            <person name="Copeland A."/>
            <person name="Barry K.W."/>
            <person name="Cichocki N."/>
            <person name="Veneault-Fourrey C."/>
            <person name="LaButti K."/>
            <person name="Lindquist E.A."/>
            <person name="Lipzen A."/>
            <person name="Lundell T."/>
            <person name="Morin E."/>
            <person name="Murat C."/>
            <person name="Sun H."/>
            <person name="Tunlid A."/>
            <person name="Henrissat B."/>
            <person name="Grigoriev I.V."/>
            <person name="Hibbett D.S."/>
            <person name="Martin F."/>
            <person name="Nordberg H.P."/>
            <person name="Cantor M.N."/>
            <person name="Hua S.X."/>
        </authorList>
    </citation>
    <scope>NUCLEOTIDE SEQUENCE [LARGE SCALE GENOMIC DNA]</scope>
    <source>
        <strain evidence="14 15">MAFF 305830</strain>
    </source>
</reference>
<dbReference type="GO" id="GO:0005874">
    <property type="term" value="C:microtubule"/>
    <property type="evidence" value="ECO:0007669"/>
    <property type="project" value="UniProtKB-KW"/>
</dbReference>
<dbReference type="GO" id="GO:0043130">
    <property type="term" value="F:ubiquitin binding"/>
    <property type="evidence" value="ECO:0007669"/>
    <property type="project" value="TreeGrafter"/>
</dbReference>
<gene>
    <name evidence="11" type="primary">PAC1</name>
    <name evidence="11" type="synonym">LIS1</name>
    <name evidence="14" type="ORF">M408DRAFT_330334</name>
</gene>
<dbReference type="SUPFAM" id="SSF50978">
    <property type="entry name" value="WD40 repeat-like"/>
    <property type="match status" value="1"/>
</dbReference>
<keyword evidence="4 11" id="KW-0132">Cell division</keyword>
<dbReference type="GO" id="GO:0051301">
    <property type="term" value="P:cell division"/>
    <property type="evidence" value="ECO:0007669"/>
    <property type="project" value="UniProtKB-KW"/>
</dbReference>
<feature type="repeat" description="WD" evidence="12">
    <location>
        <begin position="144"/>
        <end position="176"/>
    </location>
</feature>
<feature type="repeat" description="WD" evidence="12">
    <location>
        <begin position="334"/>
        <end position="375"/>
    </location>
</feature>
<keyword evidence="9 11" id="KW-0206">Cytoskeleton</keyword>
<keyword evidence="2 11" id="KW-0963">Cytoplasm</keyword>
<evidence type="ECO:0000256" key="9">
    <source>
        <dbReference type="ARBA" id="ARBA00023212"/>
    </source>
</evidence>
<dbReference type="PROSITE" id="PS50082">
    <property type="entry name" value="WD_REPEATS_2"/>
    <property type="match status" value="6"/>
</dbReference>
<dbReference type="HAMAP" id="MF_03141">
    <property type="entry name" value="lis1"/>
    <property type="match status" value="1"/>
</dbReference>
<dbReference type="STRING" id="933852.A0A0C3AQZ9"/>
<comment type="function">
    <text evidence="11">Positively regulates the activity of the minus-end directed microtubule motor protein dynein. May enhance dynein-mediated microtubule sliding by targeting dynein to the microtubule plus end. Required for nuclear migration during vegetative growth as well as development. Required for retrograde early endosome (EE) transport from the hyphal tip. Required for localization of dynein to the mitotic spindle poles. Recruits additional proteins to the dynein complex at SPBs.</text>
</comment>
<dbReference type="InterPro" id="IPR037190">
    <property type="entry name" value="LIS1_N"/>
</dbReference>
<dbReference type="OrthoDB" id="10264588at2759"/>
<dbReference type="FunFam" id="2.130.10.10:FF:000342">
    <property type="entry name" value="Nuclear distribution protein PAC1"/>
    <property type="match status" value="1"/>
</dbReference>
<evidence type="ECO:0000256" key="11">
    <source>
        <dbReference type="HAMAP-Rule" id="MF_03141"/>
    </source>
</evidence>
<feature type="repeat" description="WD" evidence="12">
    <location>
        <begin position="102"/>
        <end position="143"/>
    </location>
</feature>
<evidence type="ECO:0000256" key="8">
    <source>
        <dbReference type="ARBA" id="ARBA00023054"/>
    </source>
</evidence>
<dbReference type="Gene3D" id="2.130.10.10">
    <property type="entry name" value="YVTN repeat-like/Quinoprotein amine dehydrogenase"/>
    <property type="match status" value="1"/>
</dbReference>
<reference evidence="15" key="2">
    <citation type="submission" date="2015-01" db="EMBL/GenBank/DDBJ databases">
        <title>Evolutionary Origins and Diversification of the Mycorrhizal Mutualists.</title>
        <authorList>
            <consortium name="DOE Joint Genome Institute"/>
            <consortium name="Mycorrhizal Genomics Consortium"/>
            <person name="Kohler A."/>
            <person name="Kuo A."/>
            <person name="Nagy L.G."/>
            <person name="Floudas D."/>
            <person name="Copeland A."/>
            <person name="Barry K.W."/>
            <person name="Cichocki N."/>
            <person name="Veneault-Fourrey C."/>
            <person name="LaButti K."/>
            <person name="Lindquist E.A."/>
            <person name="Lipzen A."/>
            <person name="Lundell T."/>
            <person name="Morin E."/>
            <person name="Murat C."/>
            <person name="Riley R."/>
            <person name="Ohm R."/>
            <person name="Sun H."/>
            <person name="Tunlid A."/>
            <person name="Henrissat B."/>
            <person name="Grigoriev I.V."/>
            <person name="Hibbett D.S."/>
            <person name="Martin F."/>
        </authorList>
    </citation>
    <scope>NUCLEOTIDE SEQUENCE [LARGE SCALE GENOMIC DNA]</scope>
    <source>
        <strain evidence="15">MAFF 305830</strain>
    </source>
</reference>
<name>A0A0C3AQZ9_SERVB</name>
<evidence type="ECO:0000256" key="3">
    <source>
        <dbReference type="ARBA" id="ARBA00022574"/>
    </source>
</evidence>
<proteinExistence type="inferred from homology"/>
<comment type="similarity">
    <text evidence="11">Belongs to the WD repeat LIS1/nudF family.</text>
</comment>
<feature type="domain" description="PAC1-like LisH-like dimerisation" evidence="13">
    <location>
        <begin position="6"/>
        <end position="40"/>
    </location>
</feature>
<dbReference type="SMART" id="SM00667">
    <property type="entry name" value="LisH"/>
    <property type="match status" value="1"/>
</dbReference>
<dbReference type="InterPro" id="IPR015943">
    <property type="entry name" value="WD40/YVTN_repeat-like_dom_sf"/>
</dbReference>
<dbReference type="SMART" id="SM00320">
    <property type="entry name" value="WD40"/>
    <property type="match status" value="7"/>
</dbReference>
<dbReference type="GO" id="GO:0005634">
    <property type="term" value="C:nucleus"/>
    <property type="evidence" value="ECO:0007669"/>
    <property type="project" value="TreeGrafter"/>
</dbReference>
<dbReference type="PIRSF" id="PIRSF037647">
    <property type="entry name" value="Dynein_regulator_Lis1"/>
    <property type="match status" value="1"/>
</dbReference>
<keyword evidence="6" id="KW-0677">Repeat</keyword>
<dbReference type="InterPro" id="IPR056795">
    <property type="entry name" value="PAC1-like_LisH-like_dom"/>
</dbReference>
<dbReference type="InterPro" id="IPR006594">
    <property type="entry name" value="LisH"/>
</dbReference>
<feature type="repeat" description="WD" evidence="12">
    <location>
        <begin position="308"/>
        <end position="333"/>
    </location>
</feature>
<dbReference type="CDD" id="cd00200">
    <property type="entry name" value="WD40"/>
    <property type="match status" value="1"/>
</dbReference>
<comment type="subunit">
    <text evidence="11">Self-associates. Interacts with NDL1 and dynein.</text>
</comment>
<dbReference type="PROSITE" id="PS50294">
    <property type="entry name" value="WD_REPEATS_REGION"/>
    <property type="match status" value="5"/>
</dbReference>
<feature type="repeat" description="WD" evidence="12">
    <location>
        <begin position="187"/>
        <end position="228"/>
    </location>
</feature>
<keyword evidence="1 11" id="KW-0813">Transport</keyword>
<dbReference type="AlphaFoldDB" id="A0A0C3AQZ9"/>
<dbReference type="InterPro" id="IPR019775">
    <property type="entry name" value="WD40_repeat_CS"/>
</dbReference>
<evidence type="ECO:0000256" key="12">
    <source>
        <dbReference type="PROSITE-ProRule" id="PRU00221"/>
    </source>
</evidence>
<dbReference type="InterPro" id="IPR036322">
    <property type="entry name" value="WD40_repeat_dom_sf"/>
</dbReference>
<organism evidence="14 15">
    <name type="scientific">Serendipita vermifera MAFF 305830</name>
    <dbReference type="NCBI Taxonomy" id="933852"/>
    <lineage>
        <taxon>Eukaryota</taxon>
        <taxon>Fungi</taxon>
        <taxon>Dikarya</taxon>
        <taxon>Basidiomycota</taxon>
        <taxon>Agaricomycotina</taxon>
        <taxon>Agaricomycetes</taxon>
        <taxon>Sebacinales</taxon>
        <taxon>Serendipitaceae</taxon>
        <taxon>Serendipita</taxon>
    </lineage>
</organism>
<dbReference type="GO" id="GO:0010992">
    <property type="term" value="P:ubiquitin recycling"/>
    <property type="evidence" value="ECO:0007669"/>
    <property type="project" value="TreeGrafter"/>
</dbReference>
<dbReference type="GO" id="GO:0051012">
    <property type="term" value="P:microtubule sliding"/>
    <property type="evidence" value="ECO:0007669"/>
    <property type="project" value="UniProtKB-UniRule"/>
</dbReference>
<dbReference type="InterPro" id="IPR020472">
    <property type="entry name" value="WD40_PAC1"/>
</dbReference>
<dbReference type="PANTHER" id="PTHR19849:SF1">
    <property type="entry name" value="F-BOX_WD REPEAT-CONTAINING PROTEIN 7"/>
    <property type="match status" value="1"/>
</dbReference>
<dbReference type="GO" id="GO:0023052">
    <property type="term" value="P:signaling"/>
    <property type="evidence" value="ECO:0007669"/>
    <property type="project" value="UniProtKB-ARBA"/>
</dbReference>
<keyword evidence="10 11" id="KW-0131">Cell cycle</keyword>
<evidence type="ECO:0000256" key="6">
    <source>
        <dbReference type="ARBA" id="ARBA00022737"/>
    </source>
</evidence>
<comment type="subcellular location">
    <subcellularLocation>
        <location evidence="11">Cytoplasm</location>
        <location evidence="11">Cytoskeleton</location>
    </subcellularLocation>
    <subcellularLocation>
        <location evidence="11">Cytoplasm</location>
        <location evidence="11">Cytoskeleton</location>
        <location evidence="11">Spindle pole</location>
    </subcellularLocation>
    <text evidence="11">Localizes to the plus ends of microtubules at the hyphal tip and the mitotic spindle poles.</text>
</comment>
<evidence type="ECO:0000256" key="4">
    <source>
        <dbReference type="ARBA" id="ARBA00022618"/>
    </source>
</evidence>
<dbReference type="HOGENOM" id="CLU_000288_57_15_1"/>
<keyword evidence="15" id="KW-1185">Reference proteome</keyword>
<dbReference type="GO" id="GO:0000922">
    <property type="term" value="C:spindle pole"/>
    <property type="evidence" value="ECO:0007669"/>
    <property type="project" value="UniProtKB-SubCell"/>
</dbReference>
<dbReference type="Pfam" id="PF24951">
    <property type="entry name" value="LisH_PAC1"/>
    <property type="match status" value="1"/>
</dbReference>